<dbReference type="SUPFAM" id="SSF54928">
    <property type="entry name" value="RNA-binding domain, RBD"/>
    <property type="match status" value="1"/>
</dbReference>
<dbReference type="PANTHER" id="PTHR48028">
    <property type="entry name" value="GLYCINE-RICH RNA-BINDING PROTEIN RZ1A"/>
    <property type="match status" value="1"/>
</dbReference>
<dbReference type="PANTHER" id="PTHR48028:SF4">
    <property type="entry name" value="SC35-LIKE SPLICING FACTOR"/>
    <property type="match status" value="1"/>
</dbReference>
<proteinExistence type="predicted"/>
<sequence length="159" mass="18108">MMNLIKGKSLGVRWDSLITVFVDNLPVRMNQFWLRNIFSWYRNVVDAFIPNKRRKGVNSRFGFIRFETKEEALRAIFRLNGVAFSHSKLLVKLADYGWGSRNSNSSLEEIGSKDSSRYKNLKNWNCAIGYGLESGSPLSPSFNFGLKLAKSSQATLSND</sequence>
<evidence type="ECO:0000256" key="5">
    <source>
        <dbReference type="ARBA" id="ARBA00023242"/>
    </source>
</evidence>
<dbReference type="EMBL" id="JBBPBK010000001">
    <property type="protein sequence ID" value="KAK9292931.1"/>
    <property type="molecule type" value="Genomic_DNA"/>
</dbReference>
<organism evidence="8 9">
    <name type="scientific">Liquidambar formosana</name>
    <name type="common">Formosan gum</name>
    <dbReference type="NCBI Taxonomy" id="63359"/>
    <lineage>
        <taxon>Eukaryota</taxon>
        <taxon>Viridiplantae</taxon>
        <taxon>Streptophyta</taxon>
        <taxon>Embryophyta</taxon>
        <taxon>Tracheophyta</taxon>
        <taxon>Spermatophyta</taxon>
        <taxon>Magnoliopsida</taxon>
        <taxon>eudicotyledons</taxon>
        <taxon>Gunneridae</taxon>
        <taxon>Pentapetalae</taxon>
        <taxon>Saxifragales</taxon>
        <taxon>Altingiaceae</taxon>
        <taxon>Liquidambar</taxon>
    </lineage>
</organism>
<dbReference type="CDD" id="cd00590">
    <property type="entry name" value="RRM_SF"/>
    <property type="match status" value="1"/>
</dbReference>
<dbReference type="PROSITE" id="PS50102">
    <property type="entry name" value="RRM"/>
    <property type="match status" value="1"/>
</dbReference>
<dbReference type="GO" id="GO:0008380">
    <property type="term" value="P:RNA splicing"/>
    <property type="evidence" value="ECO:0007669"/>
    <property type="project" value="UniProtKB-KW"/>
</dbReference>
<dbReference type="GO" id="GO:0003723">
    <property type="term" value="F:RNA binding"/>
    <property type="evidence" value="ECO:0007669"/>
    <property type="project" value="UniProtKB-UniRule"/>
</dbReference>
<evidence type="ECO:0000256" key="4">
    <source>
        <dbReference type="ARBA" id="ARBA00023187"/>
    </source>
</evidence>
<dbReference type="Pfam" id="PF00076">
    <property type="entry name" value="RRM_1"/>
    <property type="match status" value="1"/>
</dbReference>
<dbReference type="AlphaFoldDB" id="A0AAP0X6I4"/>
<name>A0AAP0X6I4_LIQFO</name>
<evidence type="ECO:0000259" key="7">
    <source>
        <dbReference type="PROSITE" id="PS50102"/>
    </source>
</evidence>
<keyword evidence="4" id="KW-0508">mRNA splicing</keyword>
<dbReference type="InterPro" id="IPR035979">
    <property type="entry name" value="RBD_domain_sf"/>
</dbReference>
<feature type="domain" description="RRM" evidence="7">
    <location>
        <begin position="18"/>
        <end position="96"/>
    </location>
</feature>
<gene>
    <name evidence="8" type="ORF">L1049_020913</name>
</gene>
<dbReference type="InterPro" id="IPR051106">
    <property type="entry name" value="RNA-bind/splicing_reg"/>
</dbReference>
<keyword evidence="2" id="KW-0507">mRNA processing</keyword>
<reference evidence="8 9" key="1">
    <citation type="journal article" date="2024" name="Plant J.">
        <title>Genome sequences and population genomics reveal climatic adaptation and genomic divergence between two closely related sweetgum species.</title>
        <authorList>
            <person name="Xu W.Q."/>
            <person name="Ren C.Q."/>
            <person name="Zhang X.Y."/>
            <person name="Comes H.P."/>
            <person name="Liu X.H."/>
            <person name="Li Y.G."/>
            <person name="Kettle C.J."/>
            <person name="Jalonen R."/>
            <person name="Gaisberger H."/>
            <person name="Ma Y.Z."/>
            <person name="Qiu Y.X."/>
        </authorList>
    </citation>
    <scope>NUCLEOTIDE SEQUENCE [LARGE SCALE GENOMIC DNA]</scope>
    <source>
        <strain evidence="8">Hangzhou</strain>
    </source>
</reference>
<dbReference type="InterPro" id="IPR000504">
    <property type="entry name" value="RRM_dom"/>
</dbReference>
<dbReference type="SMART" id="SM00360">
    <property type="entry name" value="RRM"/>
    <property type="match status" value="1"/>
</dbReference>
<comment type="caution">
    <text evidence="8">The sequence shown here is derived from an EMBL/GenBank/DDBJ whole genome shotgun (WGS) entry which is preliminary data.</text>
</comment>
<keyword evidence="5" id="KW-0539">Nucleus</keyword>
<dbReference type="Gene3D" id="3.30.70.330">
    <property type="match status" value="1"/>
</dbReference>
<comment type="subcellular location">
    <subcellularLocation>
        <location evidence="1">Nucleus</location>
    </subcellularLocation>
</comment>
<evidence type="ECO:0000313" key="9">
    <source>
        <dbReference type="Proteomes" id="UP001415857"/>
    </source>
</evidence>
<evidence type="ECO:0000256" key="1">
    <source>
        <dbReference type="ARBA" id="ARBA00004123"/>
    </source>
</evidence>
<evidence type="ECO:0000256" key="2">
    <source>
        <dbReference type="ARBA" id="ARBA00022664"/>
    </source>
</evidence>
<evidence type="ECO:0000256" key="3">
    <source>
        <dbReference type="ARBA" id="ARBA00022884"/>
    </source>
</evidence>
<evidence type="ECO:0000256" key="6">
    <source>
        <dbReference type="PROSITE-ProRule" id="PRU00176"/>
    </source>
</evidence>
<dbReference type="GO" id="GO:0005634">
    <property type="term" value="C:nucleus"/>
    <property type="evidence" value="ECO:0007669"/>
    <property type="project" value="UniProtKB-SubCell"/>
</dbReference>
<dbReference type="Proteomes" id="UP001415857">
    <property type="component" value="Unassembled WGS sequence"/>
</dbReference>
<evidence type="ECO:0000313" key="8">
    <source>
        <dbReference type="EMBL" id="KAK9292931.1"/>
    </source>
</evidence>
<dbReference type="InterPro" id="IPR012677">
    <property type="entry name" value="Nucleotide-bd_a/b_plait_sf"/>
</dbReference>
<accession>A0AAP0X6I4</accession>
<dbReference type="GO" id="GO:0006397">
    <property type="term" value="P:mRNA processing"/>
    <property type="evidence" value="ECO:0007669"/>
    <property type="project" value="UniProtKB-KW"/>
</dbReference>
<protein>
    <recommendedName>
        <fullName evidence="7">RRM domain-containing protein</fullName>
    </recommendedName>
</protein>
<keyword evidence="3 6" id="KW-0694">RNA-binding</keyword>
<keyword evidence="9" id="KW-1185">Reference proteome</keyword>